<dbReference type="GO" id="GO:1901982">
    <property type="term" value="F:maltose binding"/>
    <property type="evidence" value="ECO:0007669"/>
    <property type="project" value="TreeGrafter"/>
</dbReference>
<evidence type="ECO:0000256" key="3">
    <source>
        <dbReference type="ARBA" id="ARBA00022729"/>
    </source>
</evidence>
<dbReference type="GO" id="GO:0042956">
    <property type="term" value="P:maltodextrin transmembrane transport"/>
    <property type="evidence" value="ECO:0007669"/>
    <property type="project" value="TreeGrafter"/>
</dbReference>
<dbReference type="Pfam" id="PF13416">
    <property type="entry name" value="SBP_bac_8"/>
    <property type="match status" value="1"/>
</dbReference>
<feature type="compositionally biased region" description="Basic and acidic residues" evidence="4">
    <location>
        <begin position="410"/>
        <end position="430"/>
    </location>
</feature>
<dbReference type="GO" id="GO:0055085">
    <property type="term" value="P:transmembrane transport"/>
    <property type="evidence" value="ECO:0007669"/>
    <property type="project" value="InterPro"/>
</dbReference>
<dbReference type="PANTHER" id="PTHR30061">
    <property type="entry name" value="MALTOSE-BINDING PERIPLASMIC PROTEIN"/>
    <property type="match status" value="1"/>
</dbReference>
<dbReference type="PANTHER" id="PTHR30061:SF50">
    <property type="entry name" value="MALTOSE_MALTODEXTRIN-BINDING PERIPLASMIC PROTEIN"/>
    <property type="match status" value="1"/>
</dbReference>
<sequence length="430" mass="46929">MKKWKKTALGLVSTSALFLAACGGGNTGDQNADKDTNGSGETANNFDGETLKVSIDPMYADYINDLAPKFEKETGATIELEERDMFETLEALPLDGPAGLSPDVMLSPYDRIGGLGMQGHLAEYTLPDDGRYDEIDQQQVMINDKIYGAPFVIESMVLYYNEDLIDKAPATFDELEALTKDEQFAFGSEKDKSVAFLANWVDFYNSYGLLNGFGGYVFGEKGTDPSDVGLNTPDAVKGIEYATHWFKDIWPKGMLDATSAGNFIDDQFTTGKAGAVINGPWAASNYAKSDINVAVSTVPTLPNGEEYQPFAGGKGWVVSEYAQNVDLGKAFLDFVTNEDNMQVLYNDFTNEVPANQMVRKSIIDADEDDLAMAVINQYNVSSPMPNIPEMAEVWVGAETMMFDAGSGNKSPKDSADDSVKVIKDNIDQKY</sequence>
<feature type="chain" id="PRO_5038664790" evidence="5">
    <location>
        <begin position="21"/>
        <end position="430"/>
    </location>
</feature>
<accession>A0A1I3AU65</accession>
<dbReference type="GO" id="GO:0055052">
    <property type="term" value="C:ATP-binding cassette (ABC) transporter complex, substrate-binding subunit-containing"/>
    <property type="evidence" value="ECO:0007669"/>
    <property type="project" value="TreeGrafter"/>
</dbReference>
<dbReference type="Gene3D" id="3.40.190.10">
    <property type="entry name" value="Periplasmic binding protein-like II"/>
    <property type="match status" value="2"/>
</dbReference>
<dbReference type="OrthoDB" id="9766758at2"/>
<organism evidence="6 7">
    <name type="scientific">Pisciglobus halotolerans</name>
    <dbReference type="NCBI Taxonomy" id="745365"/>
    <lineage>
        <taxon>Bacteria</taxon>
        <taxon>Bacillati</taxon>
        <taxon>Bacillota</taxon>
        <taxon>Bacilli</taxon>
        <taxon>Lactobacillales</taxon>
        <taxon>Carnobacteriaceae</taxon>
    </lineage>
</organism>
<feature type="signal peptide" evidence="5">
    <location>
        <begin position="1"/>
        <end position="20"/>
    </location>
</feature>
<dbReference type="EMBL" id="FOQE01000002">
    <property type="protein sequence ID" value="SFH53645.1"/>
    <property type="molecule type" value="Genomic_DNA"/>
</dbReference>
<evidence type="ECO:0000256" key="4">
    <source>
        <dbReference type="SAM" id="MobiDB-lite"/>
    </source>
</evidence>
<keyword evidence="7" id="KW-1185">Reference proteome</keyword>
<dbReference type="SUPFAM" id="SSF53850">
    <property type="entry name" value="Periplasmic binding protein-like II"/>
    <property type="match status" value="1"/>
</dbReference>
<reference evidence="6 7" key="1">
    <citation type="submission" date="2016-10" db="EMBL/GenBank/DDBJ databases">
        <authorList>
            <person name="de Groot N.N."/>
        </authorList>
    </citation>
    <scope>NUCLEOTIDE SEQUENCE [LARGE SCALE GENOMIC DNA]</scope>
    <source>
        <strain evidence="6 7">DSM 27630</strain>
    </source>
</reference>
<keyword evidence="3 5" id="KW-0732">Signal</keyword>
<dbReference type="InterPro" id="IPR006061">
    <property type="entry name" value="SBP_1_CS"/>
</dbReference>
<evidence type="ECO:0000256" key="1">
    <source>
        <dbReference type="ARBA" id="ARBA00008520"/>
    </source>
</evidence>
<dbReference type="InterPro" id="IPR006059">
    <property type="entry name" value="SBP"/>
</dbReference>
<evidence type="ECO:0000313" key="6">
    <source>
        <dbReference type="EMBL" id="SFH53645.1"/>
    </source>
</evidence>
<dbReference type="GO" id="GO:0015768">
    <property type="term" value="P:maltose transport"/>
    <property type="evidence" value="ECO:0007669"/>
    <property type="project" value="TreeGrafter"/>
</dbReference>
<evidence type="ECO:0000256" key="5">
    <source>
        <dbReference type="SAM" id="SignalP"/>
    </source>
</evidence>
<protein>
    <submittedName>
        <fullName evidence="6">Maltooligosaccharide-binding protein</fullName>
    </submittedName>
</protein>
<dbReference type="AlphaFoldDB" id="A0A1I3AU65"/>
<keyword evidence="2" id="KW-0813">Transport</keyword>
<feature type="region of interest" description="Disordered" evidence="4">
    <location>
        <begin position="405"/>
        <end position="430"/>
    </location>
</feature>
<name>A0A1I3AU65_9LACT</name>
<proteinExistence type="inferred from homology"/>
<comment type="similarity">
    <text evidence="1">Belongs to the bacterial solute-binding protein 1 family.</text>
</comment>
<evidence type="ECO:0000256" key="2">
    <source>
        <dbReference type="ARBA" id="ARBA00022448"/>
    </source>
</evidence>
<gene>
    <name evidence="6" type="ORF">SAMN04489868_1025</name>
</gene>
<dbReference type="Proteomes" id="UP000198668">
    <property type="component" value="Unassembled WGS sequence"/>
</dbReference>
<dbReference type="PROSITE" id="PS01037">
    <property type="entry name" value="SBP_BACTERIAL_1"/>
    <property type="match status" value="1"/>
</dbReference>
<evidence type="ECO:0000313" key="7">
    <source>
        <dbReference type="Proteomes" id="UP000198668"/>
    </source>
</evidence>
<dbReference type="PROSITE" id="PS51257">
    <property type="entry name" value="PROKAR_LIPOPROTEIN"/>
    <property type="match status" value="1"/>
</dbReference>